<evidence type="ECO:0000256" key="9">
    <source>
        <dbReference type="ARBA" id="ARBA00034045"/>
    </source>
</evidence>
<evidence type="ECO:0000256" key="2">
    <source>
        <dbReference type="ARBA" id="ARBA00007534"/>
    </source>
</evidence>
<keyword evidence="7 12" id="KW-0378">Hydrolase</keyword>
<feature type="active site" evidence="10">
    <location>
        <position position="198"/>
    </location>
</feature>
<feature type="region of interest" description="Disordered" evidence="13">
    <location>
        <begin position="19"/>
        <end position="43"/>
    </location>
</feature>
<feature type="active site" description="Nucleophile" evidence="10">
    <location>
        <position position="139"/>
    </location>
</feature>
<feature type="active site" description="Proton donor/acceptor" evidence="10">
    <location>
        <position position="210"/>
    </location>
</feature>
<feature type="chain" id="PRO_5021189806" description="Cutinase" evidence="14">
    <location>
        <begin position="16"/>
        <end position="242"/>
    </location>
</feature>
<evidence type="ECO:0000256" key="14">
    <source>
        <dbReference type="SAM" id="SignalP"/>
    </source>
</evidence>
<dbReference type="EC" id="3.1.1.74" evidence="3 12"/>
<evidence type="ECO:0000256" key="5">
    <source>
        <dbReference type="ARBA" id="ARBA00022525"/>
    </source>
</evidence>
<feature type="disulfide bond" evidence="11">
    <location>
        <begin position="190"/>
        <end position="201"/>
    </location>
</feature>
<dbReference type="PANTHER" id="PTHR48250:SF3">
    <property type="entry name" value="CUTINASE 1-RELATED"/>
    <property type="match status" value="1"/>
</dbReference>
<keyword evidence="6 14" id="KW-0732">Signal</keyword>
<name>A0A4Z1PDW6_9PEZI</name>
<reference evidence="15 16" key="1">
    <citation type="submission" date="2019-04" db="EMBL/GenBank/DDBJ databases">
        <title>High contiguity whole genome sequence and gene annotation resource for two Venturia nashicola isolates.</title>
        <authorList>
            <person name="Prokchorchik M."/>
            <person name="Won K."/>
            <person name="Lee Y."/>
            <person name="Choi E.D."/>
            <person name="Segonzac C."/>
            <person name="Sohn K.H."/>
        </authorList>
    </citation>
    <scope>NUCLEOTIDE SEQUENCE [LARGE SCALE GENOMIC DNA]</scope>
    <source>
        <strain evidence="15 16">PRI2</strain>
    </source>
</reference>
<comment type="subcellular location">
    <subcellularLocation>
        <location evidence="1 12">Secreted</location>
    </subcellularLocation>
</comment>
<comment type="catalytic activity">
    <reaction evidence="9 12">
        <text>cutin + H2O = cutin monomers.</text>
        <dbReference type="EC" id="3.1.1.74"/>
    </reaction>
</comment>
<dbReference type="AlphaFoldDB" id="A0A4Z1PDW6"/>
<dbReference type="GO" id="GO:0016052">
    <property type="term" value="P:carbohydrate catabolic process"/>
    <property type="evidence" value="ECO:0007669"/>
    <property type="project" value="TreeGrafter"/>
</dbReference>
<proteinExistence type="inferred from homology"/>
<keyword evidence="4 12" id="KW-0719">Serine esterase</keyword>
<evidence type="ECO:0000313" key="16">
    <source>
        <dbReference type="Proteomes" id="UP000298493"/>
    </source>
</evidence>
<evidence type="ECO:0000256" key="7">
    <source>
        <dbReference type="ARBA" id="ARBA00022801"/>
    </source>
</evidence>
<accession>A0A4Z1PDW6</accession>
<feature type="signal peptide" evidence="14">
    <location>
        <begin position="1"/>
        <end position="15"/>
    </location>
</feature>
<feature type="disulfide bond" evidence="11">
    <location>
        <begin position="50"/>
        <end position="128"/>
    </location>
</feature>
<dbReference type="Pfam" id="PF01083">
    <property type="entry name" value="Cutinase"/>
    <property type="match status" value="1"/>
</dbReference>
<dbReference type="InterPro" id="IPR011150">
    <property type="entry name" value="Cutinase_monf"/>
</dbReference>
<evidence type="ECO:0000256" key="13">
    <source>
        <dbReference type="SAM" id="MobiDB-lite"/>
    </source>
</evidence>
<evidence type="ECO:0000313" key="15">
    <source>
        <dbReference type="EMBL" id="TID23436.1"/>
    </source>
</evidence>
<evidence type="ECO:0000256" key="11">
    <source>
        <dbReference type="PIRSR" id="PIRSR611150-2"/>
    </source>
</evidence>
<dbReference type="PRINTS" id="PR00129">
    <property type="entry name" value="CUTINASE"/>
</dbReference>
<protein>
    <recommendedName>
        <fullName evidence="3 12">Cutinase</fullName>
        <ecNumber evidence="3 12">3.1.1.74</ecNumber>
    </recommendedName>
</protein>
<keyword evidence="16" id="KW-1185">Reference proteome</keyword>
<dbReference type="Gene3D" id="3.40.50.1820">
    <property type="entry name" value="alpha/beta hydrolase"/>
    <property type="match status" value="1"/>
</dbReference>
<gene>
    <name evidence="15" type="ORF">E6O75_ATG03072</name>
</gene>
<comment type="similarity">
    <text evidence="2 12">Belongs to the cutinase family.</text>
</comment>
<dbReference type="EMBL" id="SNSC02000006">
    <property type="protein sequence ID" value="TID23436.1"/>
    <property type="molecule type" value="Genomic_DNA"/>
</dbReference>
<keyword evidence="5 12" id="KW-0964">Secreted</keyword>
<dbReference type="SUPFAM" id="SSF53474">
    <property type="entry name" value="alpha/beta-Hydrolases"/>
    <property type="match status" value="1"/>
</dbReference>
<comment type="caution">
    <text evidence="15">The sequence shown here is derived from an EMBL/GenBank/DDBJ whole genome shotgun (WGS) entry which is preliminary data.</text>
</comment>
<evidence type="ECO:0000256" key="6">
    <source>
        <dbReference type="ARBA" id="ARBA00022729"/>
    </source>
</evidence>
<dbReference type="PANTHER" id="PTHR48250">
    <property type="entry name" value="CUTINASE 2-RELATED"/>
    <property type="match status" value="1"/>
</dbReference>
<dbReference type="SMART" id="SM01110">
    <property type="entry name" value="Cutinase"/>
    <property type="match status" value="1"/>
</dbReference>
<comment type="function">
    <text evidence="12">Catalyzes the hydrolysis of complex carboxylic polyesters found in the cell wall of plants. Degrades cutin, a macromolecule that forms the structure of the plant cuticle.</text>
</comment>
<evidence type="ECO:0000256" key="3">
    <source>
        <dbReference type="ARBA" id="ARBA00013095"/>
    </source>
</evidence>
<evidence type="ECO:0000256" key="12">
    <source>
        <dbReference type="RuleBase" id="RU361263"/>
    </source>
</evidence>
<organism evidence="15 16">
    <name type="scientific">Venturia nashicola</name>
    <dbReference type="NCBI Taxonomy" id="86259"/>
    <lineage>
        <taxon>Eukaryota</taxon>
        <taxon>Fungi</taxon>
        <taxon>Dikarya</taxon>
        <taxon>Ascomycota</taxon>
        <taxon>Pezizomycotina</taxon>
        <taxon>Dothideomycetes</taxon>
        <taxon>Pleosporomycetidae</taxon>
        <taxon>Venturiales</taxon>
        <taxon>Venturiaceae</taxon>
        <taxon>Venturia</taxon>
    </lineage>
</organism>
<evidence type="ECO:0000256" key="10">
    <source>
        <dbReference type="PIRSR" id="PIRSR611150-1"/>
    </source>
</evidence>
<dbReference type="InterPro" id="IPR000675">
    <property type="entry name" value="Cutinase/axe"/>
</dbReference>
<dbReference type="Proteomes" id="UP000298493">
    <property type="component" value="Unassembled WGS sequence"/>
</dbReference>
<evidence type="ECO:0000256" key="1">
    <source>
        <dbReference type="ARBA" id="ARBA00004613"/>
    </source>
</evidence>
<dbReference type="GO" id="GO:0050525">
    <property type="term" value="F:cutinase activity"/>
    <property type="evidence" value="ECO:0007669"/>
    <property type="project" value="UniProtKB-UniRule"/>
</dbReference>
<dbReference type="PROSITE" id="PS00155">
    <property type="entry name" value="CUTINASE_1"/>
    <property type="match status" value="1"/>
</dbReference>
<evidence type="ECO:0000256" key="4">
    <source>
        <dbReference type="ARBA" id="ARBA00022487"/>
    </source>
</evidence>
<dbReference type="GO" id="GO:0005576">
    <property type="term" value="C:extracellular region"/>
    <property type="evidence" value="ECO:0007669"/>
    <property type="project" value="UniProtKB-SubCell"/>
</dbReference>
<sequence>MLFFHVAALAANVLAVPQGKGSGGTGKVDPGGTRGNRGPNLENDLMNGSCRDIFFIMARASSEAGNMGGSMGPIVCRGLRTAFPEKLGCQGVGGGYTAALKDNGLAKGTTDVAITEAQKMFTMVSTKCPNAIIIFGGYSQGAAVMHNAVTALPTDVKQKVIAGVLFGDTRFVADGGKIKDYPKEQTMIFCAKENNPPDATCEGKPPNAGHFVYTTNGDGPKAIAFLTEKVQTALAGKSAAPV</sequence>
<evidence type="ECO:0000256" key="8">
    <source>
        <dbReference type="ARBA" id="ARBA00023157"/>
    </source>
</evidence>
<keyword evidence="8 11" id="KW-1015">Disulfide bond</keyword>
<dbReference type="InterPro" id="IPR029058">
    <property type="entry name" value="AB_hydrolase_fold"/>
</dbReference>
<dbReference type="InterPro" id="IPR043580">
    <property type="entry name" value="CUTINASE_1"/>
</dbReference>